<keyword evidence="1" id="KW-0511">Multifunctional enzyme</keyword>
<organism evidence="3 4">
    <name type="scientific">Dryococelus australis</name>
    <dbReference type="NCBI Taxonomy" id="614101"/>
    <lineage>
        <taxon>Eukaryota</taxon>
        <taxon>Metazoa</taxon>
        <taxon>Ecdysozoa</taxon>
        <taxon>Arthropoda</taxon>
        <taxon>Hexapoda</taxon>
        <taxon>Insecta</taxon>
        <taxon>Pterygota</taxon>
        <taxon>Neoptera</taxon>
        <taxon>Polyneoptera</taxon>
        <taxon>Phasmatodea</taxon>
        <taxon>Verophasmatodea</taxon>
        <taxon>Anareolatae</taxon>
        <taxon>Phasmatidae</taxon>
        <taxon>Eurycanthinae</taxon>
        <taxon>Dryococelus</taxon>
    </lineage>
</organism>
<reference evidence="3 4" key="1">
    <citation type="submission" date="2023-02" db="EMBL/GenBank/DDBJ databases">
        <title>LHISI_Scaffold_Assembly.</title>
        <authorList>
            <person name="Stuart O.P."/>
            <person name="Cleave R."/>
            <person name="Magrath M.J.L."/>
            <person name="Mikheyev A.S."/>
        </authorList>
    </citation>
    <scope>NUCLEOTIDE SEQUENCE [LARGE SCALE GENOMIC DNA]</scope>
    <source>
        <strain evidence="3">Daus_M_001</strain>
        <tissue evidence="3">Leg muscle</tissue>
    </source>
</reference>
<dbReference type="Pfam" id="PF17919">
    <property type="entry name" value="RT_RNaseH_2"/>
    <property type="match status" value="1"/>
</dbReference>
<proteinExistence type="predicted"/>
<dbReference type="EMBL" id="JARBHB010000013">
    <property type="protein sequence ID" value="KAJ8869631.1"/>
    <property type="molecule type" value="Genomic_DNA"/>
</dbReference>
<accession>A0ABQ9GB59</accession>
<sequence>MTSTKEELEDITKKVILKLKQAGLKLTVSKCIFNKSSKGISPDPAKVATIEKIRKTYHHTRTAKISWSDELPVKIHTNVSEISTPLRHLLEKNVVWQWEQDQDSAFETLNKCLKFPPVLTYYDNNKPVTLSVDAGSHSVASVLLQENQPIAYVSKALTKARPNRKGSPHLLTACKKFHQYTWGNKNLQIESDHKLLEAIFKKRLLEAPARLQRILFKVLPYNSTLKYVKGSQLYIADALSRDCHNTSEADVPPTFEIHVLFPLSKEWTMELQQAIDSSEELPTLRTTILKDGLQKELAVYKDIIFKGAQTLIPSSMKGLVISHLHHSHKENIVQPAHYYKGILLKKPLRVEDIPSCPWMYVASDLFQLKGKNFLAIADSYSGYFDFTLL</sequence>
<dbReference type="Proteomes" id="UP001159363">
    <property type="component" value="Chromosome 12"/>
</dbReference>
<dbReference type="PANTHER" id="PTHR37984">
    <property type="entry name" value="PROTEIN CBG26694"/>
    <property type="match status" value="1"/>
</dbReference>
<dbReference type="PANTHER" id="PTHR37984:SF5">
    <property type="entry name" value="PROTEIN NYNRIN-LIKE"/>
    <property type="match status" value="1"/>
</dbReference>
<dbReference type="SUPFAM" id="SSF56672">
    <property type="entry name" value="DNA/RNA polymerases"/>
    <property type="match status" value="1"/>
</dbReference>
<gene>
    <name evidence="3" type="ORF">PR048_028624</name>
</gene>
<dbReference type="InterPro" id="IPR041577">
    <property type="entry name" value="RT_RNaseH_2"/>
</dbReference>
<dbReference type="InterPro" id="IPR043128">
    <property type="entry name" value="Rev_trsase/Diguanyl_cyclase"/>
</dbReference>
<name>A0ABQ9GB59_9NEOP</name>
<keyword evidence="4" id="KW-1185">Reference proteome</keyword>
<evidence type="ECO:0000313" key="3">
    <source>
        <dbReference type="EMBL" id="KAJ8869631.1"/>
    </source>
</evidence>
<evidence type="ECO:0000256" key="1">
    <source>
        <dbReference type="ARBA" id="ARBA00023268"/>
    </source>
</evidence>
<evidence type="ECO:0000313" key="4">
    <source>
        <dbReference type="Proteomes" id="UP001159363"/>
    </source>
</evidence>
<evidence type="ECO:0000259" key="2">
    <source>
        <dbReference type="Pfam" id="PF17919"/>
    </source>
</evidence>
<dbReference type="InterPro" id="IPR050951">
    <property type="entry name" value="Retrovirus_Pol_polyprotein"/>
</dbReference>
<dbReference type="InterPro" id="IPR043502">
    <property type="entry name" value="DNA/RNA_pol_sf"/>
</dbReference>
<feature type="domain" description="Reverse transcriptase/retrotransposon-derived protein RNase H-like" evidence="2">
    <location>
        <begin position="98"/>
        <end position="185"/>
    </location>
</feature>
<dbReference type="Gene3D" id="3.30.70.270">
    <property type="match status" value="1"/>
</dbReference>
<comment type="caution">
    <text evidence="3">The sequence shown here is derived from an EMBL/GenBank/DDBJ whole genome shotgun (WGS) entry which is preliminary data.</text>
</comment>
<protein>
    <recommendedName>
        <fullName evidence="2">Reverse transcriptase/retrotransposon-derived protein RNase H-like domain-containing protein</fullName>
    </recommendedName>
</protein>